<dbReference type="STRING" id="559304.G8YLZ9"/>
<accession>G8YLZ9</accession>
<dbReference type="OrthoDB" id="431202at2759"/>
<dbReference type="OMA" id="LNCFQYF"/>
<evidence type="ECO:0000256" key="1">
    <source>
        <dbReference type="SAM" id="Phobius"/>
    </source>
</evidence>
<dbReference type="eggNOG" id="ENOG502S1HE">
    <property type="taxonomic scope" value="Eukaryota"/>
</dbReference>
<dbReference type="PANTHER" id="PTHR31735:SF1">
    <property type="entry name" value="VACUOLAR MEMBRANE PROTEIN YPL162C"/>
    <property type="match status" value="1"/>
</dbReference>
<organism evidence="2 3">
    <name type="scientific">Pichia sorbitophila (strain ATCC MYA-4447 / BCRC 22081 / CBS 7064 / NBRC 10061 / NRRL Y-12695)</name>
    <name type="common">Hybrid yeast</name>
    <dbReference type="NCBI Taxonomy" id="559304"/>
    <lineage>
        <taxon>Eukaryota</taxon>
        <taxon>Fungi</taxon>
        <taxon>Dikarya</taxon>
        <taxon>Ascomycota</taxon>
        <taxon>Saccharomycotina</taxon>
        <taxon>Pichiomycetes</taxon>
        <taxon>Debaryomycetaceae</taxon>
        <taxon>Millerozyma</taxon>
    </lineage>
</organism>
<gene>
    <name evidence="2" type="primary">Piso0_001900</name>
    <name evidence="2" type="ORF">GNLVRS01_PISO0F00357g</name>
</gene>
<dbReference type="InParanoid" id="G8YLZ9"/>
<dbReference type="GO" id="GO:0016020">
    <property type="term" value="C:membrane"/>
    <property type="evidence" value="ECO:0007669"/>
    <property type="project" value="TreeGrafter"/>
</dbReference>
<evidence type="ECO:0000313" key="3">
    <source>
        <dbReference type="Proteomes" id="UP000005222"/>
    </source>
</evidence>
<reference evidence="2 3" key="1">
    <citation type="journal article" date="2012" name="G3 (Bethesda)">
        <title>Pichia sorbitophila, an interspecies yeast hybrid reveals early steps of genome resolution following polyploidization.</title>
        <authorList>
            <person name="Leh Louis V."/>
            <person name="Despons L."/>
            <person name="Friedrich A."/>
            <person name="Martin T."/>
            <person name="Durrens P."/>
            <person name="Casaregola S."/>
            <person name="Neuveglise C."/>
            <person name="Fairhead C."/>
            <person name="Marck C."/>
            <person name="Cruz J.A."/>
            <person name="Straub M.L."/>
            <person name="Kugler V."/>
            <person name="Sacerdot C."/>
            <person name="Uzunov Z."/>
            <person name="Thierry A."/>
            <person name="Weiss S."/>
            <person name="Bleykasten C."/>
            <person name="De Montigny J."/>
            <person name="Jacques N."/>
            <person name="Jung P."/>
            <person name="Lemaire M."/>
            <person name="Mallet S."/>
            <person name="Morel G."/>
            <person name="Richard G.F."/>
            <person name="Sarkar A."/>
            <person name="Savel G."/>
            <person name="Schacherer J."/>
            <person name="Seret M.L."/>
            <person name="Talla E."/>
            <person name="Samson G."/>
            <person name="Jubin C."/>
            <person name="Poulain J."/>
            <person name="Vacherie B."/>
            <person name="Barbe V."/>
            <person name="Pelletier E."/>
            <person name="Sherman D.J."/>
            <person name="Westhof E."/>
            <person name="Weissenbach J."/>
            <person name="Baret P.V."/>
            <person name="Wincker P."/>
            <person name="Gaillardin C."/>
            <person name="Dujon B."/>
            <person name="Souciet J.L."/>
        </authorList>
    </citation>
    <scope>NUCLEOTIDE SEQUENCE [LARGE SCALE GENOMIC DNA]</scope>
    <source>
        <strain evidence="3">ATCC MYA-4447 / BCRC 22081 / CBS 7064 / NBRC 10061 / NRRL Y-12695</strain>
    </source>
</reference>
<dbReference type="AlphaFoldDB" id="G8YLZ9"/>
<feature type="transmembrane region" description="Helical" evidence="1">
    <location>
        <begin position="219"/>
        <end position="238"/>
    </location>
</feature>
<protein>
    <submittedName>
        <fullName evidence="2">Piso0_001900 protein</fullName>
    </submittedName>
</protein>
<keyword evidence="3" id="KW-1185">Reference proteome</keyword>
<feature type="transmembrane region" description="Helical" evidence="1">
    <location>
        <begin position="116"/>
        <end position="136"/>
    </location>
</feature>
<keyword evidence="1" id="KW-0812">Transmembrane</keyword>
<sequence length="304" mass="34542">MTSIFEGLATSYGRALQLYKDDGNKCELIGTFSLMTQVVLGLLCLSSLLVKRFYEYPIRRSWNVWSFDVSKQILGALGLHIFNVCLSILKTSDMNIFNNLNATDDSSDIDEDPCDWYFLNIVFDCTIGVFIFYLVFKCMNSICKNQFHITNIESGQYGESNGKPSFKAFLKQTAVYFFSLMLTKLFIYAIMECFETQLLWISSHVLLVWLTPYPDEIEIFVVMFIVPIIMNCLQLILVDNIIQNPLINQMNTLVYTEGQSRILNNSSTTDGSINKLIDGARPASNIQTGNKSNVTKYGSCEDET</sequence>
<feature type="transmembrane region" description="Helical" evidence="1">
    <location>
        <begin position="173"/>
        <end position="191"/>
    </location>
</feature>
<feature type="transmembrane region" description="Helical" evidence="1">
    <location>
        <begin position="71"/>
        <end position="89"/>
    </location>
</feature>
<dbReference type="EMBL" id="FO082054">
    <property type="protein sequence ID" value="CCE88395.1"/>
    <property type="molecule type" value="Genomic_DNA"/>
</dbReference>
<dbReference type="FunCoup" id="G8YLZ9">
    <property type="interactions" value="112"/>
</dbReference>
<dbReference type="HOGENOM" id="CLU_040321_2_2_1"/>
<keyword evidence="1" id="KW-1133">Transmembrane helix</keyword>
<name>G8YLZ9_PICSO</name>
<dbReference type="PANTHER" id="PTHR31735">
    <property type="entry name" value="VACUOLAR MEMBRANE PROTEIN YPL162C"/>
    <property type="match status" value="1"/>
</dbReference>
<dbReference type="Pfam" id="PF12400">
    <property type="entry name" value="STIMATE"/>
    <property type="match status" value="1"/>
</dbReference>
<dbReference type="InterPro" id="IPR022127">
    <property type="entry name" value="STIMATE/YPL162C"/>
</dbReference>
<dbReference type="Proteomes" id="UP000005222">
    <property type="component" value="Chromosome F"/>
</dbReference>
<keyword evidence="1" id="KW-0472">Membrane</keyword>
<feature type="transmembrane region" description="Helical" evidence="1">
    <location>
        <begin position="28"/>
        <end position="50"/>
    </location>
</feature>
<proteinExistence type="predicted"/>
<evidence type="ECO:0000313" key="2">
    <source>
        <dbReference type="EMBL" id="CCE88395.1"/>
    </source>
</evidence>